<dbReference type="Proteomes" id="UP000238083">
    <property type="component" value="Unassembled WGS sequence"/>
</dbReference>
<proteinExistence type="predicted"/>
<protein>
    <submittedName>
        <fullName evidence="1">Uncharacterized protein</fullName>
    </submittedName>
</protein>
<sequence length="110" mass="11646">MPAAPAVLIAGPPTLRSGQSLFVQARGGLQRELVKHLRTGLSMRKPRRREGERRGQIPGMVNISERPAEVEDRAVAGHWTDSTGRRNTSIVEALNGVGQSTAAAGTGLPG</sequence>
<comment type="caution">
    <text evidence="1">The sequence shown here is derived from an EMBL/GenBank/DDBJ whole genome shotgun (WGS) entry which is preliminary data.</text>
</comment>
<name>A0A2T0QP44_9ACTN</name>
<dbReference type="EMBL" id="PVZF01000034">
    <property type="protein sequence ID" value="PRY06440.1"/>
    <property type="molecule type" value="Genomic_DNA"/>
</dbReference>
<dbReference type="AlphaFoldDB" id="A0A2T0QP44"/>
<keyword evidence="2" id="KW-1185">Reference proteome</keyword>
<evidence type="ECO:0000313" key="2">
    <source>
        <dbReference type="Proteomes" id="UP000238083"/>
    </source>
</evidence>
<reference evidence="1 2" key="1">
    <citation type="submission" date="2018-03" db="EMBL/GenBank/DDBJ databases">
        <title>Genomic Encyclopedia of Archaeal and Bacterial Type Strains, Phase II (KMG-II): from individual species to whole genera.</title>
        <authorList>
            <person name="Goeker M."/>
        </authorList>
    </citation>
    <scope>NUCLEOTIDE SEQUENCE [LARGE SCALE GENOMIC DNA]</scope>
    <source>
        <strain evidence="1 2">DSM 19711</strain>
    </source>
</reference>
<organism evidence="1 2">
    <name type="scientific">Kineococcus rhizosphaerae</name>
    <dbReference type="NCBI Taxonomy" id="559628"/>
    <lineage>
        <taxon>Bacteria</taxon>
        <taxon>Bacillati</taxon>
        <taxon>Actinomycetota</taxon>
        <taxon>Actinomycetes</taxon>
        <taxon>Kineosporiales</taxon>
        <taxon>Kineosporiaceae</taxon>
        <taxon>Kineococcus</taxon>
    </lineage>
</organism>
<gene>
    <name evidence="1" type="ORF">CLV37_1341</name>
</gene>
<feature type="non-terminal residue" evidence="1">
    <location>
        <position position="110"/>
    </location>
</feature>
<evidence type="ECO:0000313" key="1">
    <source>
        <dbReference type="EMBL" id="PRY06440.1"/>
    </source>
</evidence>
<accession>A0A2T0QP44</accession>